<dbReference type="RefSeq" id="XP_006674217.1">
    <property type="nucleotide sequence ID" value="XM_006674154.1"/>
</dbReference>
<protein>
    <submittedName>
        <fullName evidence="2">BTB/POZ domain protein</fullName>
    </submittedName>
</protein>
<dbReference type="eggNOG" id="ENOG502SQDU">
    <property type="taxonomic scope" value="Eukaryota"/>
</dbReference>
<dbReference type="Proteomes" id="UP000001610">
    <property type="component" value="Unassembled WGS sequence"/>
</dbReference>
<dbReference type="CDD" id="cd18186">
    <property type="entry name" value="BTB_POZ_ZBTB_KLHL-like"/>
    <property type="match status" value="1"/>
</dbReference>
<evidence type="ECO:0000259" key="1">
    <source>
        <dbReference type="PROSITE" id="PS50097"/>
    </source>
</evidence>
<name>G3JSX6_CORMM</name>
<dbReference type="Gene3D" id="3.30.710.10">
    <property type="entry name" value="Potassium Channel Kv1.1, Chain A"/>
    <property type="match status" value="1"/>
</dbReference>
<accession>G3JSX6</accession>
<dbReference type="OMA" id="HQVIVCP"/>
<dbReference type="Pfam" id="PF00651">
    <property type="entry name" value="BTB"/>
    <property type="match status" value="1"/>
</dbReference>
<dbReference type="SUPFAM" id="SSF54695">
    <property type="entry name" value="POZ domain"/>
    <property type="match status" value="1"/>
</dbReference>
<dbReference type="VEuPathDB" id="FungiDB:CCM_09019"/>
<dbReference type="PROSITE" id="PS50097">
    <property type="entry name" value="BTB"/>
    <property type="match status" value="1"/>
</dbReference>
<dbReference type="GeneID" id="18171023"/>
<proteinExistence type="predicted"/>
<reference evidence="2 3" key="1">
    <citation type="journal article" date="2011" name="Genome Biol.">
        <title>Genome sequence of the insect pathogenic fungus Cordyceps militaris, a valued traditional Chinese medicine.</title>
        <authorList>
            <person name="Zheng P."/>
            <person name="Xia Y."/>
            <person name="Xiao G."/>
            <person name="Xiong C."/>
            <person name="Hu X."/>
            <person name="Zhang S."/>
            <person name="Zheng H."/>
            <person name="Huang Y."/>
            <person name="Zhou Y."/>
            <person name="Wang S."/>
            <person name="Zhao G.P."/>
            <person name="Liu X."/>
            <person name="St Leger R.J."/>
            <person name="Wang C."/>
        </authorList>
    </citation>
    <scope>NUCLEOTIDE SEQUENCE [LARGE SCALE GENOMIC DNA]</scope>
    <source>
        <strain evidence="2 3">CM01</strain>
    </source>
</reference>
<gene>
    <name evidence="2" type="ORF">CCM_09019</name>
</gene>
<dbReference type="InParanoid" id="G3JSX6"/>
<dbReference type="InterPro" id="IPR000210">
    <property type="entry name" value="BTB/POZ_dom"/>
</dbReference>
<organism evidence="2 3">
    <name type="scientific">Cordyceps militaris (strain CM01)</name>
    <name type="common">Caterpillar fungus</name>
    <dbReference type="NCBI Taxonomy" id="983644"/>
    <lineage>
        <taxon>Eukaryota</taxon>
        <taxon>Fungi</taxon>
        <taxon>Dikarya</taxon>
        <taxon>Ascomycota</taxon>
        <taxon>Pezizomycotina</taxon>
        <taxon>Sordariomycetes</taxon>
        <taxon>Hypocreomycetidae</taxon>
        <taxon>Hypocreales</taxon>
        <taxon>Cordycipitaceae</taxon>
        <taxon>Cordyceps</taxon>
    </lineage>
</organism>
<dbReference type="HOGENOM" id="CLU_057752_2_2_1"/>
<dbReference type="SMART" id="SM00225">
    <property type="entry name" value="BTB"/>
    <property type="match status" value="1"/>
</dbReference>
<feature type="domain" description="BTB" evidence="1">
    <location>
        <begin position="20"/>
        <end position="82"/>
    </location>
</feature>
<dbReference type="OrthoDB" id="1022638at2759"/>
<keyword evidence="3" id="KW-1185">Reference proteome</keyword>
<dbReference type="KEGG" id="cmt:CCM_09019"/>
<dbReference type="PANTHER" id="PTHR47843">
    <property type="entry name" value="BTB DOMAIN-CONTAINING PROTEIN-RELATED"/>
    <property type="match status" value="1"/>
</dbReference>
<evidence type="ECO:0000313" key="3">
    <source>
        <dbReference type="Proteomes" id="UP000001610"/>
    </source>
</evidence>
<dbReference type="EMBL" id="JH126405">
    <property type="protein sequence ID" value="EGX88972.1"/>
    <property type="molecule type" value="Genomic_DNA"/>
</dbReference>
<dbReference type="PANTHER" id="PTHR47843:SF5">
    <property type="entry name" value="BTB_POZ DOMAIN PROTEIN"/>
    <property type="match status" value="1"/>
</dbReference>
<dbReference type="AlphaFoldDB" id="G3JSX6"/>
<sequence>MAAPTRGPNFGHLLKTGQYSDLTLVCGGKEFNVHKMVVCSQSEVLATAIREPFQESKTGTISVEEFDAVTVDKMLEFLYTGDYGSLTAPGSLVGQVGETDEPLASPAAVEQDDLLQHVRLNSIADYYDIKPLAELSKAKLRLASQNTLNEPVLLNVAQEALNRTGDTTLHTMLAEAIGTNIRKFLETKQLAEIVGGFGVEILRTVVARQGELQRKMIELQFQLARLRVVEKRSAQIVENINSCMRTLGERRECRNSSCRADFECYIEQRGQPYEPLWTVCQRARVSAVANYNTRAGLG</sequence>
<evidence type="ECO:0000313" key="2">
    <source>
        <dbReference type="EMBL" id="EGX88972.1"/>
    </source>
</evidence>
<dbReference type="STRING" id="983644.G3JSX6"/>
<dbReference type="InterPro" id="IPR011333">
    <property type="entry name" value="SKP1/BTB/POZ_sf"/>
</dbReference>